<keyword evidence="3" id="KW-1185">Reference proteome</keyword>
<dbReference type="InterPro" id="IPR051531">
    <property type="entry name" value="N-acetyltransferase"/>
</dbReference>
<evidence type="ECO:0000313" key="2">
    <source>
        <dbReference type="EMBL" id="MCM2674458.1"/>
    </source>
</evidence>
<dbReference type="Pfam" id="PF13302">
    <property type="entry name" value="Acetyltransf_3"/>
    <property type="match status" value="1"/>
</dbReference>
<name>A0ABT0XGI4_9BACI</name>
<gene>
    <name evidence="2" type="ORF">NDM98_02310</name>
</gene>
<dbReference type="Proteomes" id="UP001203665">
    <property type="component" value="Unassembled WGS sequence"/>
</dbReference>
<dbReference type="InterPro" id="IPR000182">
    <property type="entry name" value="GNAT_dom"/>
</dbReference>
<reference evidence="2" key="1">
    <citation type="submission" date="2022-06" db="EMBL/GenBank/DDBJ databases">
        <title>Alkalicoccobacillus porphyridii sp. nov., isolated from a marine red alga, Porphyridium purpureum and reclassification of Shouchella plakortidis and Shouchella gibsonii as Alkalicoccobacillus plakortidis comb. nov. and Alkalicoccobacillus gibsonii comb. nov.</title>
        <authorList>
            <person name="Kim K.H."/>
            <person name="Lee J.K."/>
            <person name="Han D.M."/>
            <person name="Baek J.H."/>
            <person name="Jeon C.O."/>
        </authorList>
    </citation>
    <scope>NUCLEOTIDE SEQUENCE</scope>
    <source>
        <strain evidence="2">DSM 19153</strain>
    </source>
</reference>
<dbReference type="InterPro" id="IPR016181">
    <property type="entry name" value="Acyl_CoA_acyltransferase"/>
</dbReference>
<feature type="domain" description="N-acetyltransferase" evidence="1">
    <location>
        <begin position="1"/>
        <end position="139"/>
    </location>
</feature>
<dbReference type="Gene3D" id="3.40.630.30">
    <property type="match status" value="1"/>
</dbReference>
<dbReference type="PROSITE" id="PS51186">
    <property type="entry name" value="GNAT"/>
    <property type="match status" value="1"/>
</dbReference>
<dbReference type="PANTHER" id="PTHR43792:SF1">
    <property type="entry name" value="N-ACETYLTRANSFERASE DOMAIN-CONTAINING PROTEIN"/>
    <property type="match status" value="1"/>
</dbReference>
<comment type="caution">
    <text evidence="2">The sequence shown here is derived from an EMBL/GenBank/DDBJ whole genome shotgun (WGS) entry which is preliminary data.</text>
</comment>
<dbReference type="EMBL" id="JAMQJY010000001">
    <property type="protein sequence ID" value="MCM2674458.1"/>
    <property type="molecule type" value="Genomic_DNA"/>
</dbReference>
<evidence type="ECO:0000313" key="3">
    <source>
        <dbReference type="Proteomes" id="UP001203665"/>
    </source>
</evidence>
<accession>A0ABT0XGI4</accession>
<sequence length="165" mass="19065">MINVSAQAHVDIKQTISRLHKIISEYESNRFCYWAIVLKATNELIGEIDLYDFEEATENCHVSYSFGYNWWNNGFATEALKAVIEFGFQQMRVHKICAAHNTDNPASGKVMTKAGMQQEGIIRHMIRNAKHQYKDCIVYGMLQGDYKVEEEAYDGHPTYHTKDSY</sequence>
<proteinExistence type="predicted"/>
<organism evidence="2 3">
    <name type="scientific">Alkalicoccobacillus plakortidis</name>
    <dbReference type="NCBI Taxonomy" id="444060"/>
    <lineage>
        <taxon>Bacteria</taxon>
        <taxon>Bacillati</taxon>
        <taxon>Bacillota</taxon>
        <taxon>Bacilli</taxon>
        <taxon>Bacillales</taxon>
        <taxon>Bacillaceae</taxon>
        <taxon>Alkalicoccobacillus</taxon>
    </lineage>
</organism>
<dbReference type="SUPFAM" id="SSF55729">
    <property type="entry name" value="Acyl-CoA N-acyltransferases (Nat)"/>
    <property type="match status" value="1"/>
</dbReference>
<dbReference type="RefSeq" id="WP_251604223.1">
    <property type="nucleotide sequence ID" value="NZ_JAMQJY010000001.1"/>
</dbReference>
<dbReference type="PANTHER" id="PTHR43792">
    <property type="entry name" value="GNAT FAMILY, PUTATIVE (AFU_ORTHOLOGUE AFUA_3G00765)-RELATED-RELATED"/>
    <property type="match status" value="1"/>
</dbReference>
<protein>
    <submittedName>
        <fullName evidence="2">GNAT family N-acetyltransferase</fullName>
    </submittedName>
</protein>
<evidence type="ECO:0000259" key="1">
    <source>
        <dbReference type="PROSITE" id="PS51186"/>
    </source>
</evidence>